<comment type="caution">
    <text evidence="2">The sequence shown here is derived from an EMBL/GenBank/DDBJ whole genome shotgun (WGS) entry which is preliminary data.</text>
</comment>
<gene>
    <name evidence="2" type="ORF">EVJ58_g2673</name>
</gene>
<evidence type="ECO:0000313" key="3">
    <source>
        <dbReference type="Proteomes" id="UP000298390"/>
    </source>
</evidence>
<proteinExistence type="predicted"/>
<dbReference type="Gene3D" id="3.40.50.300">
    <property type="entry name" value="P-loop containing nucleotide triphosphate hydrolases"/>
    <property type="match status" value="1"/>
</dbReference>
<feature type="domain" description="DEAD/DEAH-box helicase" evidence="1">
    <location>
        <begin position="5"/>
        <end position="89"/>
    </location>
</feature>
<reference evidence="2 3" key="1">
    <citation type="submission" date="2019-01" db="EMBL/GenBank/DDBJ databases">
        <title>Genome sequencing of the rare red list fungi Fomitopsis rosea.</title>
        <authorList>
            <person name="Buettner E."/>
            <person name="Kellner H."/>
        </authorList>
    </citation>
    <scope>NUCLEOTIDE SEQUENCE [LARGE SCALE GENOMIC DNA]</scope>
    <source>
        <strain evidence="2 3">DSM 105464</strain>
    </source>
</reference>
<dbReference type="Proteomes" id="UP000298390">
    <property type="component" value="Unassembled WGS sequence"/>
</dbReference>
<name>A0A4Y9YTG0_9APHY</name>
<evidence type="ECO:0000313" key="2">
    <source>
        <dbReference type="EMBL" id="TFY64379.1"/>
    </source>
</evidence>
<dbReference type="InterPro" id="IPR011545">
    <property type="entry name" value="DEAD/DEAH_box_helicase_dom"/>
</dbReference>
<dbReference type="SUPFAM" id="SSF52540">
    <property type="entry name" value="P-loop containing nucleoside triphosphate hydrolases"/>
    <property type="match status" value="1"/>
</dbReference>
<dbReference type="GO" id="GO:0005524">
    <property type="term" value="F:ATP binding"/>
    <property type="evidence" value="ECO:0007669"/>
    <property type="project" value="InterPro"/>
</dbReference>
<dbReference type="AlphaFoldDB" id="A0A4Y9YTG0"/>
<accession>A0A4Y9YTG0</accession>
<dbReference type="EMBL" id="SEKV01000100">
    <property type="protein sequence ID" value="TFY64379.1"/>
    <property type="molecule type" value="Genomic_DNA"/>
</dbReference>
<dbReference type="Pfam" id="PF00270">
    <property type="entry name" value="DEAD"/>
    <property type="match status" value="1"/>
</dbReference>
<sequence length="98" mass="10846">MHLGLDSVIIAPTGSGKTLPMISPLLLPENKDKMVAIISPYKDLEFGQASRFTQLRLRAAVVNGDTWSVPLRRELEALKYQVALMSPEMPLERLTGVL</sequence>
<evidence type="ECO:0000259" key="1">
    <source>
        <dbReference type="Pfam" id="PF00270"/>
    </source>
</evidence>
<protein>
    <recommendedName>
        <fullName evidence="1">DEAD/DEAH-box helicase domain-containing protein</fullName>
    </recommendedName>
</protein>
<dbReference type="InterPro" id="IPR027417">
    <property type="entry name" value="P-loop_NTPase"/>
</dbReference>
<dbReference type="GO" id="GO:0003676">
    <property type="term" value="F:nucleic acid binding"/>
    <property type="evidence" value="ECO:0007669"/>
    <property type="project" value="InterPro"/>
</dbReference>
<organism evidence="2 3">
    <name type="scientific">Rhodofomes roseus</name>
    <dbReference type="NCBI Taxonomy" id="34475"/>
    <lineage>
        <taxon>Eukaryota</taxon>
        <taxon>Fungi</taxon>
        <taxon>Dikarya</taxon>
        <taxon>Basidiomycota</taxon>
        <taxon>Agaricomycotina</taxon>
        <taxon>Agaricomycetes</taxon>
        <taxon>Polyporales</taxon>
        <taxon>Rhodofomes</taxon>
    </lineage>
</organism>